<sequence length="361" mass="40315">MPYVVNITPFQAQATEQKFYNGHLYDCIFIKASFKLTHNGQLLPLTKQAPFIVNDVYEKAEHAHFSDHPALAYPSDILPYKPATDVLVIGHAKPAANTPTERWIARLKIADHLDKVIQITGPRHWEHTLLGGWQLTDIQPASAVNLSYSNTYGGGSQHERLKERDLYLPNPFGRGFLGPDQPDTSLQYPAPQLLQAQDIDPVWGKPGQPASFSPLDGLQAERLQYAGTYDQQWQDQVAPNIPLDMDLAFWNTAPADQLARPWLLGGERVYTLGLFPTEDGQLSFSLPEYDVLVVPVKNGQPSEAYSMNLDTVVLDLDQRHVTVRWCTLVSQTHGFDEYQTVAYPGKANRATLPGHTETSSS</sequence>
<comment type="caution">
    <text evidence="2">The sequence shown here is derived from an EMBL/GenBank/DDBJ whole genome shotgun (WGS) entry which is preliminary data.</text>
</comment>
<dbReference type="RefSeq" id="WP_136407989.1">
    <property type="nucleotide sequence ID" value="NZ_SSWX01000044.1"/>
</dbReference>
<protein>
    <submittedName>
        <fullName evidence="2">DUF2169 domain-containing protein</fullName>
    </submittedName>
</protein>
<organism evidence="2 3">
    <name type="scientific">Lampropedia aestuarii</name>
    <dbReference type="NCBI Taxonomy" id="2562762"/>
    <lineage>
        <taxon>Bacteria</taxon>
        <taxon>Pseudomonadati</taxon>
        <taxon>Pseudomonadota</taxon>
        <taxon>Betaproteobacteria</taxon>
        <taxon>Burkholderiales</taxon>
        <taxon>Comamonadaceae</taxon>
        <taxon>Lampropedia</taxon>
    </lineage>
</organism>
<gene>
    <name evidence="2" type="ORF">E8K88_17665</name>
</gene>
<evidence type="ECO:0000313" key="3">
    <source>
        <dbReference type="Proteomes" id="UP000306236"/>
    </source>
</evidence>
<name>A0A4S5BE94_9BURK</name>
<dbReference type="AlphaFoldDB" id="A0A4S5BE94"/>
<dbReference type="Pfam" id="PF09937">
    <property type="entry name" value="DUF2169"/>
    <property type="match status" value="1"/>
</dbReference>
<evidence type="ECO:0000313" key="2">
    <source>
        <dbReference type="EMBL" id="THJ30480.1"/>
    </source>
</evidence>
<accession>A0A4S5BE94</accession>
<evidence type="ECO:0000259" key="1">
    <source>
        <dbReference type="Pfam" id="PF09937"/>
    </source>
</evidence>
<dbReference type="OrthoDB" id="237820at2"/>
<feature type="domain" description="DUF2169" evidence="1">
    <location>
        <begin position="27"/>
        <end position="325"/>
    </location>
</feature>
<proteinExistence type="predicted"/>
<dbReference type="EMBL" id="SSWX01000044">
    <property type="protein sequence ID" value="THJ30480.1"/>
    <property type="molecule type" value="Genomic_DNA"/>
</dbReference>
<keyword evidence="3" id="KW-1185">Reference proteome</keyword>
<reference evidence="2 3" key="1">
    <citation type="submission" date="2019-04" db="EMBL/GenBank/DDBJ databases">
        <title>Lampropedia sp YIM MLB12 draf genome.</title>
        <authorList>
            <person name="Wang Y.-X."/>
        </authorList>
    </citation>
    <scope>NUCLEOTIDE SEQUENCE [LARGE SCALE GENOMIC DNA]</scope>
    <source>
        <strain evidence="2 3">YIM MLB12</strain>
    </source>
</reference>
<dbReference type="InterPro" id="IPR018683">
    <property type="entry name" value="DUF2169"/>
</dbReference>
<dbReference type="Proteomes" id="UP000306236">
    <property type="component" value="Unassembled WGS sequence"/>
</dbReference>